<sequence>MPIPIAAQVLRPTRARLPPAATCTRFPLGTFWFCWGGANTNPDDNSPRSVGWRNARAQMPTTSGASVPLSRQAFRRRPSFSLSATPPKRDQLPQGFDPTPTKPALFPPEAREIVNRINPCNQDQPAARGMQVSLQPRRTHARTHCRLLLPCSPPAEAWPTHTTALRTAPSTKSAPDIPAPPDDAGQGKKKAIDARTETPASPGTCGTACRIPVDGPVDGSPPRVTPLPRPPDLGPGPLLVFTRLLDGAPSRRPAGASPPALTLRKILASVPLTPVHTGSAPAPSPMVEGDSGIAAAPRVKLAVVRSACQAFTYTTLTRRL</sequence>
<dbReference type="EMBL" id="LCWV01000003">
    <property type="protein sequence ID" value="PWI74529.1"/>
    <property type="molecule type" value="Genomic_DNA"/>
</dbReference>
<accession>A0A2U3EJ50</accession>
<dbReference type="AlphaFoldDB" id="A0A2U3EJ50"/>
<feature type="region of interest" description="Disordered" evidence="1">
    <location>
        <begin position="58"/>
        <end position="100"/>
    </location>
</feature>
<comment type="caution">
    <text evidence="2">The sequence shown here is derived from an EMBL/GenBank/DDBJ whole genome shotgun (WGS) entry which is preliminary data.</text>
</comment>
<feature type="region of interest" description="Disordered" evidence="1">
    <location>
        <begin position="166"/>
        <end position="209"/>
    </location>
</feature>
<name>A0A2U3EJ50_PURLI</name>
<evidence type="ECO:0000313" key="3">
    <source>
        <dbReference type="Proteomes" id="UP000245956"/>
    </source>
</evidence>
<protein>
    <submittedName>
        <fullName evidence="2">Uncharacterized protein</fullName>
    </submittedName>
</protein>
<evidence type="ECO:0000313" key="2">
    <source>
        <dbReference type="EMBL" id="PWI74529.1"/>
    </source>
</evidence>
<proteinExistence type="predicted"/>
<dbReference type="Proteomes" id="UP000245956">
    <property type="component" value="Unassembled WGS sequence"/>
</dbReference>
<organism evidence="2 3">
    <name type="scientific">Purpureocillium lilacinum</name>
    <name type="common">Paecilomyces lilacinus</name>
    <dbReference type="NCBI Taxonomy" id="33203"/>
    <lineage>
        <taxon>Eukaryota</taxon>
        <taxon>Fungi</taxon>
        <taxon>Dikarya</taxon>
        <taxon>Ascomycota</taxon>
        <taxon>Pezizomycotina</taxon>
        <taxon>Sordariomycetes</taxon>
        <taxon>Hypocreomycetidae</taxon>
        <taxon>Hypocreales</taxon>
        <taxon>Ophiocordycipitaceae</taxon>
        <taxon>Purpureocillium</taxon>
    </lineage>
</organism>
<gene>
    <name evidence="2" type="ORF">PCL_07843</name>
</gene>
<reference evidence="2 3" key="1">
    <citation type="journal article" date="2016" name="Front. Microbiol.">
        <title>Genome and transcriptome sequences reveal the specific parasitism of the nematophagous Purpureocillium lilacinum 36-1.</title>
        <authorList>
            <person name="Xie J."/>
            <person name="Li S."/>
            <person name="Mo C."/>
            <person name="Xiao X."/>
            <person name="Peng D."/>
            <person name="Wang G."/>
            <person name="Xiao Y."/>
        </authorList>
    </citation>
    <scope>NUCLEOTIDE SEQUENCE [LARGE SCALE GENOMIC DNA]</scope>
    <source>
        <strain evidence="2 3">36-1</strain>
    </source>
</reference>
<evidence type="ECO:0000256" key="1">
    <source>
        <dbReference type="SAM" id="MobiDB-lite"/>
    </source>
</evidence>